<evidence type="ECO:0000313" key="1">
    <source>
        <dbReference type="EMBL" id="MDO7925012.1"/>
    </source>
</evidence>
<dbReference type="Proteomes" id="UP001176432">
    <property type="component" value="Unassembled WGS sequence"/>
</dbReference>
<proteinExistence type="predicted"/>
<organism evidence="1 2">
    <name type="scientific">Enterobacter asburiae</name>
    <dbReference type="NCBI Taxonomy" id="61645"/>
    <lineage>
        <taxon>Bacteria</taxon>
        <taxon>Pseudomonadati</taxon>
        <taxon>Pseudomonadota</taxon>
        <taxon>Gammaproteobacteria</taxon>
        <taxon>Enterobacterales</taxon>
        <taxon>Enterobacteriaceae</taxon>
        <taxon>Enterobacter</taxon>
        <taxon>Enterobacter cloacae complex</taxon>
    </lineage>
</organism>
<comment type="caution">
    <text evidence="1">The sequence shown here is derived from an EMBL/GenBank/DDBJ whole genome shotgun (WGS) entry which is preliminary data.</text>
</comment>
<reference evidence="1" key="1">
    <citation type="submission" date="2023-07" db="EMBL/GenBank/DDBJ databases">
        <title>Isolates cultured from stool samples of acute diarrhea patients.</title>
        <authorList>
            <person name="Jiang S."/>
        </authorList>
    </citation>
    <scope>NUCLEOTIDE SEQUENCE</scope>
    <source>
        <strain evidence="1">L4424</strain>
    </source>
</reference>
<keyword evidence="1" id="KW-0946">Virion</keyword>
<keyword evidence="1" id="KW-0167">Capsid protein</keyword>
<name>A0AAW7ZZ60_ENTAS</name>
<sequence length="53" mass="6033">VKGIDRISSSSKELVLNSAEMIKKQQLQMRNFSQIKQSMIQSEQKVKIGIRLG</sequence>
<accession>A0AAW7ZZ60</accession>
<dbReference type="EMBL" id="JAUPXB010000005">
    <property type="protein sequence ID" value="MDO7925012.1"/>
    <property type="molecule type" value="Genomic_DNA"/>
</dbReference>
<dbReference type="AlphaFoldDB" id="A0AAW7ZZ60"/>
<gene>
    <name evidence="1" type="ORF">Q5934_26610</name>
</gene>
<evidence type="ECO:0000313" key="2">
    <source>
        <dbReference type="Proteomes" id="UP001176432"/>
    </source>
</evidence>
<protein>
    <submittedName>
        <fullName evidence="1">Spore coat protein CotH</fullName>
    </submittedName>
</protein>
<feature type="non-terminal residue" evidence="1">
    <location>
        <position position="1"/>
    </location>
</feature>